<dbReference type="SUPFAM" id="SSF53335">
    <property type="entry name" value="S-adenosyl-L-methionine-dependent methyltransferases"/>
    <property type="match status" value="1"/>
</dbReference>
<protein>
    <submittedName>
        <fullName evidence="2">Methyltransferase domain</fullName>
    </submittedName>
</protein>
<dbReference type="PANTHER" id="PTHR43861:SF1">
    <property type="entry name" value="TRANS-ACONITATE 2-METHYLTRANSFERASE"/>
    <property type="match status" value="1"/>
</dbReference>
<organism evidence="2">
    <name type="scientific">seawater metagenome</name>
    <dbReference type="NCBI Taxonomy" id="1561972"/>
    <lineage>
        <taxon>unclassified sequences</taxon>
        <taxon>metagenomes</taxon>
        <taxon>ecological metagenomes</taxon>
    </lineage>
</organism>
<keyword evidence="2" id="KW-0808">Transferase</keyword>
<keyword evidence="2" id="KW-0489">Methyltransferase</keyword>
<dbReference type="GO" id="GO:0032259">
    <property type="term" value="P:methylation"/>
    <property type="evidence" value="ECO:0007669"/>
    <property type="project" value="UniProtKB-KW"/>
</dbReference>
<dbReference type="GO" id="GO:0008168">
    <property type="term" value="F:methyltransferase activity"/>
    <property type="evidence" value="ECO:0007669"/>
    <property type="project" value="UniProtKB-KW"/>
</dbReference>
<sequence length="222" mass="25457">METYNIPKSINNYYSKIQNNLYDYLVGSYTKFLYKDLFNSIEANSTILDIGIGNGSSLVENSEIIKKKNLKIIGIDIDPGAIYLAKETLTENNLCDYVQVNCINVFEYEPDQKFDYIFFSNSFSVIPEITKMLKDVKSRLLKNSGKIVIATTIEDKSSNLKSIVKENAKKVALGIDFGRLTTICDFINKIGEVNMRISNMKLVYESWYPVWGDIKIYSFYIE</sequence>
<evidence type="ECO:0000259" key="1">
    <source>
        <dbReference type="Pfam" id="PF13847"/>
    </source>
</evidence>
<gene>
    <name evidence="2" type="ORF">CPAV1605_1410</name>
</gene>
<accession>A0A5E8CKP5</accession>
<dbReference type="CDD" id="cd02440">
    <property type="entry name" value="AdoMet_MTases"/>
    <property type="match status" value="1"/>
</dbReference>
<dbReference type="Gene3D" id="3.40.50.150">
    <property type="entry name" value="Vaccinia Virus protein VP39"/>
    <property type="match status" value="1"/>
</dbReference>
<feature type="domain" description="Methyltransferase" evidence="1">
    <location>
        <begin position="42"/>
        <end position="171"/>
    </location>
</feature>
<dbReference type="InterPro" id="IPR029063">
    <property type="entry name" value="SAM-dependent_MTases_sf"/>
</dbReference>
<dbReference type="Pfam" id="PF13847">
    <property type="entry name" value="Methyltransf_31"/>
    <property type="match status" value="1"/>
</dbReference>
<name>A0A5E8CKP5_9ZZZZ</name>
<dbReference type="PANTHER" id="PTHR43861">
    <property type="entry name" value="TRANS-ACONITATE 2-METHYLTRANSFERASE-RELATED"/>
    <property type="match status" value="1"/>
</dbReference>
<evidence type="ECO:0000313" key="2">
    <source>
        <dbReference type="EMBL" id="VVU95657.1"/>
    </source>
</evidence>
<dbReference type="EMBL" id="CABVLZ010000007">
    <property type="protein sequence ID" value="VVU95657.1"/>
    <property type="molecule type" value="Genomic_DNA"/>
</dbReference>
<dbReference type="InterPro" id="IPR025714">
    <property type="entry name" value="Methyltranfer_dom"/>
</dbReference>
<dbReference type="AlphaFoldDB" id="A0A5E8CKP5"/>
<reference evidence="2" key="1">
    <citation type="submission" date="2019-09" db="EMBL/GenBank/DDBJ databases">
        <authorList>
            <person name="Needham M D."/>
        </authorList>
    </citation>
    <scope>NUCLEOTIDE SEQUENCE</scope>
</reference>
<proteinExistence type="predicted"/>